<keyword evidence="1" id="KW-0472">Membrane</keyword>
<feature type="transmembrane region" description="Helical" evidence="1">
    <location>
        <begin position="80"/>
        <end position="98"/>
    </location>
</feature>
<keyword evidence="1" id="KW-1133">Transmembrane helix</keyword>
<name>A0A2S2QP51_9HEMI</name>
<reference evidence="2" key="1">
    <citation type="submission" date="2018-04" db="EMBL/GenBank/DDBJ databases">
        <title>Transcriptome assembly of Sipha flava.</title>
        <authorList>
            <person name="Scully E.D."/>
            <person name="Geib S.M."/>
            <person name="Palmer N.A."/>
            <person name="Koch K."/>
            <person name="Bradshaw J."/>
            <person name="Heng-Moss T."/>
            <person name="Sarath G."/>
        </authorList>
    </citation>
    <scope>NUCLEOTIDE SEQUENCE</scope>
</reference>
<proteinExistence type="predicted"/>
<gene>
    <name evidence="2" type="ORF">g.149172</name>
</gene>
<evidence type="ECO:0000256" key="1">
    <source>
        <dbReference type="SAM" id="Phobius"/>
    </source>
</evidence>
<evidence type="ECO:0000313" key="2">
    <source>
        <dbReference type="EMBL" id="MBY79491.1"/>
    </source>
</evidence>
<organism evidence="2">
    <name type="scientific">Sipha flava</name>
    <name type="common">yellow sugarcane aphid</name>
    <dbReference type="NCBI Taxonomy" id="143950"/>
    <lineage>
        <taxon>Eukaryota</taxon>
        <taxon>Metazoa</taxon>
        <taxon>Ecdysozoa</taxon>
        <taxon>Arthropoda</taxon>
        <taxon>Hexapoda</taxon>
        <taxon>Insecta</taxon>
        <taxon>Pterygota</taxon>
        <taxon>Neoptera</taxon>
        <taxon>Paraneoptera</taxon>
        <taxon>Hemiptera</taxon>
        <taxon>Sternorrhyncha</taxon>
        <taxon>Aphidomorpha</taxon>
        <taxon>Aphidoidea</taxon>
        <taxon>Aphididae</taxon>
        <taxon>Sipha</taxon>
    </lineage>
</organism>
<dbReference type="EMBL" id="GGMS01010288">
    <property type="protein sequence ID" value="MBY79491.1"/>
    <property type="molecule type" value="Transcribed_RNA"/>
</dbReference>
<accession>A0A2S2QP51</accession>
<dbReference type="AlphaFoldDB" id="A0A2S2QP51"/>
<sequence length="101" mass="11892">MRGIKSFVSCRSASVFAVLFSKYTCKTFSCMPMKKIQVSNEYNSSSTHDYRIFIFISCSYHLFNIYLFIFIVAIVEFLPLTFLFLLLLFLLKCCRYFLKPS</sequence>
<keyword evidence="1" id="KW-0812">Transmembrane</keyword>
<feature type="transmembrane region" description="Helical" evidence="1">
    <location>
        <begin position="52"/>
        <end position="74"/>
    </location>
</feature>
<protein>
    <submittedName>
        <fullName evidence="2">Uncharacterized protein</fullName>
    </submittedName>
</protein>